<dbReference type="Gene3D" id="3.40.50.10140">
    <property type="entry name" value="Toll/interleukin-1 receptor homology (TIR) domain"/>
    <property type="match status" value="1"/>
</dbReference>
<dbReference type="InterPro" id="IPR032675">
    <property type="entry name" value="LRR_dom_sf"/>
</dbReference>
<dbReference type="InterPro" id="IPR035897">
    <property type="entry name" value="Toll_tir_struct_dom_sf"/>
</dbReference>
<dbReference type="GO" id="GO:0007165">
    <property type="term" value="P:signal transduction"/>
    <property type="evidence" value="ECO:0007669"/>
    <property type="project" value="InterPro"/>
</dbReference>
<keyword evidence="14" id="KW-1185">Reference proteome</keyword>
<dbReference type="InterPro" id="IPR000157">
    <property type="entry name" value="TIR_dom"/>
</dbReference>
<dbReference type="PANTHER" id="PTHR45712:SF22">
    <property type="entry name" value="INSULIN-LIKE GROWTH FACTOR-BINDING PROTEIN COMPLEX ACID LABILE SUBUNIT"/>
    <property type="match status" value="1"/>
</dbReference>
<dbReference type="SMART" id="SM00365">
    <property type="entry name" value="LRR_SD22"/>
    <property type="match status" value="7"/>
</dbReference>
<keyword evidence="4" id="KW-0433">Leucine-rich repeat</keyword>
<evidence type="ECO:0000256" key="5">
    <source>
        <dbReference type="ARBA" id="ARBA00022692"/>
    </source>
</evidence>
<dbReference type="SUPFAM" id="SSF52058">
    <property type="entry name" value="L domain-like"/>
    <property type="match status" value="4"/>
</dbReference>
<dbReference type="PRINTS" id="PR00019">
    <property type="entry name" value="LEURICHRPT"/>
</dbReference>
<name>A0A8S1BWV8_9INSE</name>
<dbReference type="PROSITE" id="PS51450">
    <property type="entry name" value="LRR"/>
    <property type="match status" value="7"/>
</dbReference>
<evidence type="ECO:0000313" key="14">
    <source>
        <dbReference type="Proteomes" id="UP000494165"/>
    </source>
</evidence>
<evidence type="ECO:0000256" key="8">
    <source>
        <dbReference type="ARBA" id="ARBA00022989"/>
    </source>
</evidence>
<evidence type="ECO:0000256" key="6">
    <source>
        <dbReference type="ARBA" id="ARBA00022729"/>
    </source>
</evidence>
<keyword evidence="3" id="KW-1003">Cell membrane</keyword>
<protein>
    <recommendedName>
        <fullName evidence="12">TIR domain-containing protein</fullName>
    </recommendedName>
</protein>
<accession>A0A8S1BWV8</accession>
<evidence type="ECO:0000256" key="4">
    <source>
        <dbReference type="ARBA" id="ARBA00022614"/>
    </source>
</evidence>
<dbReference type="FunFam" id="3.80.10.10:FF:001438">
    <property type="entry name" value="Uncharacterized protein"/>
    <property type="match status" value="1"/>
</dbReference>
<keyword evidence="9 11" id="KW-0472">Membrane</keyword>
<keyword evidence="5 11" id="KW-0812">Transmembrane</keyword>
<dbReference type="InterPro" id="IPR003591">
    <property type="entry name" value="Leu-rich_rpt_typical-subtyp"/>
</dbReference>
<dbReference type="PROSITE" id="PS50104">
    <property type="entry name" value="TIR"/>
    <property type="match status" value="1"/>
</dbReference>
<dbReference type="OrthoDB" id="676979at2759"/>
<reference evidence="13 14" key="1">
    <citation type="submission" date="2020-04" db="EMBL/GenBank/DDBJ databases">
        <authorList>
            <person name="Alioto T."/>
            <person name="Alioto T."/>
            <person name="Gomez Garrido J."/>
        </authorList>
    </citation>
    <scope>NUCLEOTIDE SEQUENCE [LARGE SCALE GENOMIC DNA]</scope>
</reference>
<evidence type="ECO:0000256" key="2">
    <source>
        <dbReference type="ARBA" id="ARBA00009634"/>
    </source>
</evidence>
<evidence type="ECO:0000256" key="11">
    <source>
        <dbReference type="SAM" id="Phobius"/>
    </source>
</evidence>
<dbReference type="SMART" id="SM00369">
    <property type="entry name" value="LRR_TYP"/>
    <property type="match status" value="23"/>
</dbReference>
<evidence type="ECO:0000256" key="10">
    <source>
        <dbReference type="SAM" id="MobiDB-lite"/>
    </source>
</evidence>
<dbReference type="Gene3D" id="3.80.10.10">
    <property type="entry name" value="Ribonuclease Inhibitor"/>
    <property type="match status" value="6"/>
</dbReference>
<sequence length="1440" mass="159547">MNFIVLMATASSKRFFIVGILGETTVVGGGAVSWGADETSCARQPRLAKSTLPSPSAFSRRFRFERKRRNGRATRIVGRKLRGSRDGLTRDQVSFCNLGQSSHMMALRVPFVLCLLVGAGLALENNKVEISDQVPRCKVVQNVLLSAPAGHGQANLTELRCNVKTLQDQPPLDVQNQLATVSSIHITCSIVHAYESSIEGGFVPSILRSAIRRNVQIRRLSLEHCLLRKLSTGTLSSLPGSTRIEALSINSSSAPVGWGLSVESGTFSGLPSLVELDLSSSTVWSIPRDTLCPLTGLKHLNLSYNKLQDVKGLAKGPEVTLCPNCPLEVDPQEDFNNSPRCLRSVQTLDLSHNSLTNLPDHFLSSLKFLKELRLAWNFIDKIGDKSLAGLKSLQKLDLTGNKLTSLPHDLFSDAKSLSEIRLADNNLGVLGPGVFSGLKDLSLLDLARNKLMPGQIGVDKDTFRGLERLRELDLTSNLLDKLEVGTFSDLRELQVLRLAGNQLESIPDNAFVSLGNLHALELAGNQLKVLPKTLLRKLRALHRLGASHNRITVLDYETFVNCSDLRELELASNQFTEINATVLSAVPLLEKLDLSDNQLSALPIFPPLSLLRDLNLCANNIKKMPKNSLAQLPALWVLNISNNELAVVENGALRHNVRLAGLIIDANKLTDLDSLLDEAPASLKAIKASDNLLTSFNFNRLPGNMEWLDLHRNRLTQVRHSRDHEGHGGRSLTSLTFLDLNHNQLQRLDSFNFPDHVKQLYVANNSISSVAPNTFAEKRNLRLVDLSDNQLTELELIALQLGQKIPENETLPSVMLARNPFNCLCKMDWLQRVNTLANETRRYPSVIDITSVTCSLTHARAVTSPVSAVNLAPSQYLCSYETHCYPLCHCCDYDACDCEMTCPTGCTCYHDAMWGTNVVDCSAQQSTKLPERIPMDVTQLFLDGNNLHELTSHVFIGKRKLEMLYLNASKISSIQNRTFKGLDMLTSLFLQGNLLTELQGYEFSGLHVLNELHLENNAIISIHVDTFSGLSMLRKLYLDGNRLVNFAPWNVVPHLQKNVLVSMGGNWWDCRACNILEQLKPWTDSLGQMLCLDMQQWTSGRFNVSVADTLKKCSDQKQNSAISAPVQVEKSSSISTGVMAVLSLIMVVLIIISIVGFVFRRRVHVVWRTMFGSGATVVDDPKLFDAYVVYSHLDEMLVTNEMSPLLGRSSLCLHHRDLLASHEPASVYSAIDASHCTVMFISSNFLQTDWPNDSLRIPVLNALLNKTRSQRLVVVMLHPLNQTNYPSRLWNPLCELLTGVNVLKYGETHGDRLRFTEELRKAVPVKAACSVNWNGGCKLYSSPKLYSMNNSPYWCSRAHDYATQKINGYISSSSADGDDGHHTTSTDDAADSGDSVGYSSYCRHASDLSGPLNHVYSTIDEHNVTTSSSIRPSLQQQHFV</sequence>
<dbReference type="PANTHER" id="PTHR45712">
    <property type="entry name" value="AGAP008170-PA"/>
    <property type="match status" value="1"/>
</dbReference>
<keyword evidence="6" id="KW-0732">Signal</keyword>
<keyword evidence="8 11" id="KW-1133">Transmembrane helix</keyword>
<comment type="similarity">
    <text evidence="2">Belongs to the Toll-like receptor family.</text>
</comment>
<dbReference type="InterPro" id="IPR050333">
    <property type="entry name" value="SLRP"/>
</dbReference>
<evidence type="ECO:0000256" key="9">
    <source>
        <dbReference type="ARBA" id="ARBA00023136"/>
    </source>
</evidence>
<feature type="region of interest" description="Disordered" evidence="10">
    <location>
        <begin position="1372"/>
        <end position="1393"/>
    </location>
</feature>
<keyword evidence="7" id="KW-0677">Repeat</keyword>
<dbReference type="SUPFAM" id="SSF52200">
    <property type="entry name" value="Toll/Interleukin receptor TIR domain"/>
    <property type="match status" value="1"/>
</dbReference>
<proteinExistence type="inferred from homology"/>
<organism evidence="13 14">
    <name type="scientific">Cloeon dipterum</name>
    <dbReference type="NCBI Taxonomy" id="197152"/>
    <lineage>
        <taxon>Eukaryota</taxon>
        <taxon>Metazoa</taxon>
        <taxon>Ecdysozoa</taxon>
        <taxon>Arthropoda</taxon>
        <taxon>Hexapoda</taxon>
        <taxon>Insecta</taxon>
        <taxon>Pterygota</taxon>
        <taxon>Palaeoptera</taxon>
        <taxon>Ephemeroptera</taxon>
        <taxon>Pisciforma</taxon>
        <taxon>Baetidae</taxon>
        <taxon>Cloeon</taxon>
    </lineage>
</organism>
<dbReference type="Pfam" id="PF00560">
    <property type="entry name" value="LRR_1"/>
    <property type="match status" value="1"/>
</dbReference>
<dbReference type="Pfam" id="PF13855">
    <property type="entry name" value="LRR_8"/>
    <property type="match status" value="7"/>
</dbReference>
<evidence type="ECO:0000256" key="3">
    <source>
        <dbReference type="ARBA" id="ARBA00022475"/>
    </source>
</evidence>
<dbReference type="Proteomes" id="UP000494165">
    <property type="component" value="Unassembled WGS sequence"/>
</dbReference>
<evidence type="ECO:0000259" key="12">
    <source>
        <dbReference type="PROSITE" id="PS50104"/>
    </source>
</evidence>
<evidence type="ECO:0000313" key="13">
    <source>
        <dbReference type="EMBL" id="CAB3359327.1"/>
    </source>
</evidence>
<feature type="domain" description="TIR" evidence="12">
    <location>
        <begin position="1182"/>
        <end position="1323"/>
    </location>
</feature>
<dbReference type="GO" id="GO:0005886">
    <property type="term" value="C:plasma membrane"/>
    <property type="evidence" value="ECO:0007669"/>
    <property type="project" value="UniProtKB-SubCell"/>
</dbReference>
<evidence type="ECO:0000256" key="1">
    <source>
        <dbReference type="ARBA" id="ARBA00004236"/>
    </source>
</evidence>
<feature type="transmembrane region" description="Helical" evidence="11">
    <location>
        <begin position="1137"/>
        <end position="1159"/>
    </location>
</feature>
<gene>
    <name evidence="13" type="ORF">CLODIP_2_CD05289</name>
</gene>
<comment type="caution">
    <text evidence="13">The sequence shown here is derived from an EMBL/GenBank/DDBJ whole genome shotgun (WGS) entry which is preliminary data.</text>
</comment>
<comment type="subcellular location">
    <subcellularLocation>
        <location evidence="1">Cell membrane</location>
    </subcellularLocation>
</comment>
<evidence type="ECO:0000256" key="7">
    <source>
        <dbReference type="ARBA" id="ARBA00022737"/>
    </source>
</evidence>
<dbReference type="EMBL" id="CADEPI010000001">
    <property type="protein sequence ID" value="CAB3359327.1"/>
    <property type="molecule type" value="Genomic_DNA"/>
</dbReference>
<dbReference type="SMART" id="SM00364">
    <property type="entry name" value="LRR_BAC"/>
    <property type="match status" value="8"/>
</dbReference>
<dbReference type="InterPro" id="IPR001611">
    <property type="entry name" value="Leu-rich_rpt"/>
</dbReference>